<evidence type="ECO:0000259" key="6">
    <source>
        <dbReference type="Pfam" id="PF00248"/>
    </source>
</evidence>
<evidence type="ECO:0000256" key="5">
    <source>
        <dbReference type="PIRSR" id="PIRSR000097-3"/>
    </source>
</evidence>
<feature type="binding site" evidence="4">
    <location>
        <position position="105"/>
    </location>
    <ligand>
        <name>substrate</name>
    </ligand>
</feature>
<comment type="caution">
    <text evidence="7">The sequence shown here is derived from an EMBL/GenBank/DDBJ whole genome shotgun (WGS) entry which is preliminary data.</text>
</comment>
<dbReference type="PROSITE" id="PS00062">
    <property type="entry name" value="ALDOKETO_REDUCTASE_2"/>
    <property type="match status" value="1"/>
</dbReference>
<dbReference type="PIRSF" id="PIRSF000097">
    <property type="entry name" value="AKR"/>
    <property type="match status" value="1"/>
</dbReference>
<sequence length="320" mass="36648">MNDKYEIPKVGLGLWKIEKDQCAQTVYDAIKIGYRLLDSACDYGNEKEVGLGIRSAIQDGLVKREELWVTSKLWNTYHKPEHVRLALERTLEDLGLDYLDSYLVHFPIAQPYVPFETRYPPEWIFDPQADEPKMMIEPVPLFETWQAMEDLVKAGLVKHIGVCNYNSGLLHDLMAYAKIKPSELQIESHPYLTQERLIKLAKNYGISVTTFSPLGALSYLELNMADQLESVLEQEVVRGAAKNHNKTPAQVVLRWGVQRGCTIIPKSSKVERLKENLSIFDFELTESEMTSISALNINRRFNDPGDFCEASFNHFTPIYD</sequence>
<name>A0A4U1ZQ05_9VIBR</name>
<dbReference type="AlphaFoldDB" id="A0A4U1ZQ05"/>
<dbReference type="InterPro" id="IPR020471">
    <property type="entry name" value="AKR"/>
</dbReference>
<dbReference type="PROSITE" id="PS00063">
    <property type="entry name" value="ALDOKETO_REDUCTASE_3"/>
    <property type="match status" value="1"/>
</dbReference>
<dbReference type="FunFam" id="3.20.20.100:FF:000007">
    <property type="entry name" value="NAD(P)H-dependent D-xylose reductase xyl1"/>
    <property type="match status" value="1"/>
</dbReference>
<gene>
    <name evidence="7" type="ORF">FCV50_00930</name>
</gene>
<dbReference type="Gene3D" id="3.20.20.100">
    <property type="entry name" value="NADP-dependent oxidoreductase domain"/>
    <property type="match status" value="1"/>
</dbReference>
<dbReference type="PANTHER" id="PTHR11732">
    <property type="entry name" value="ALDO/KETO REDUCTASE"/>
    <property type="match status" value="1"/>
</dbReference>
<dbReference type="InterPro" id="IPR036812">
    <property type="entry name" value="NAD(P)_OxRdtase_dom_sf"/>
</dbReference>
<dbReference type="Pfam" id="PF00248">
    <property type="entry name" value="Aldo_ket_red"/>
    <property type="match status" value="1"/>
</dbReference>
<evidence type="ECO:0000256" key="4">
    <source>
        <dbReference type="PIRSR" id="PIRSR000097-2"/>
    </source>
</evidence>
<dbReference type="InterPro" id="IPR018170">
    <property type="entry name" value="Aldo/ket_reductase_CS"/>
</dbReference>
<evidence type="ECO:0000256" key="1">
    <source>
        <dbReference type="ARBA" id="ARBA00007905"/>
    </source>
</evidence>
<feature type="domain" description="NADP-dependent oxidoreductase" evidence="6">
    <location>
        <begin position="10"/>
        <end position="296"/>
    </location>
</feature>
<evidence type="ECO:0000256" key="3">
    <source>
        <dbReference type="PIRSR" id="PIRSR000097-1"/>
    </source>
</evidence>
<protein>
    <submittedName>
        <fullName evidence="7">Aldo/keto reductase</fullName>
    </submittedName>
</protein>
<evidence type="ECO:0000256" key="2">
    <source>
        <dbReference type="ARBA" id="ARBA00023002"/>
    </source>
</evidence>
<feature type="active site" description="Proton donor" evidence="3">
    <location>
        <position position="43"/>
    </location>
</feature>
<reference evidence="7 8" key="1">
    <citation type="submission" date="2019-04" db="EMBL/GenBank/DDBJ databases">
        <title>A reverse ecology approach based on a biological definition of microbial populations.</title>
        <authorList>
            <person name="Arevalo P."/>
            <person name="Vaninsberghe D."/>
            <person name="Elsherbini J."/>
            <person name="Gore J."/>
            <person name="Polz M."/>
        </authorList>
    </citation>
    <scope>NUCLEOTIDE SEQUENCE [LARGE SCALE GENOMIC DNA]</scope>
    <source>
        <strain evidence="7 8">10N.261.46.F4</strain>
    </source>
</reference>
<dbReference type="GO" id="GO:0016491">
    <property type="term" value="F:oxidoreductase activity"/>
    <property type="evidence" value="ECO:0007669"/>
    <property type="project" value="UniProtKB-KW"/>
</dbReference>
<dbReference type="SUPFAM" id="SSF51430">
    <property type="entry name" value="NAD(P)-linked oxidoreductase"/>
    <property type="match status" value="1"/>
</dbReference>
<dbReference type="RefSeq" id="WP_136978736.1">
    <property type="nucleotide sequence ID" value="NZ_SYUV01000002.1"/>
</dbReference>
<dbReference type="Proteomes" id="UP000307574">
    <property type="component" value="Unassembled WGS sequence"/>
</dbReference>
<proteinExistence type="inferred from homology"/>
<dbReference type="EMBL" id="SYUV01000002">
    <property type="protein sequence ID" value="TKF37275.1"/>
    <property type="molecule type" value="Genomic_DNA"/>
</dbReference>
<dbReference type="PRINTS" id="PR00069">
    <property type="entry name" value="ALDKETRDTASE"/>
</dbReference>
<comment type="similarity">
    <text evidence="1">Belongs to the aldo/keto reductase family.</text>
</comment>
<organism evidence="7 8">
    <name type="scientific">Vibrio kanaloae</name>
    <dbReference type="NCBI Taxonomy" id="170673"/>
    <lineage>
        <taxon>Bacteria</taxon>
        <taxon>Pseudomonadati</taxon>
        <taxon>Pseudomonadota</taxon>
        <taxon>Gammaproteobacteria</taxon>
        <taxon>Vibrionales</taxon>
        <taxon>Vibrionaceae</taxon>
        <taxon>Vibrio</taxon>
    </lineage>
</organism>
<dbReference type="PROSITE" id="PS00798">
    <property type="entry name" value="ALDOKETO_REDUCTASE_1"/>
    <property type="match status" value="1"/>
</dbReference>
<dbReference type="InterPro" id="IPR023210">
    <property type="entry name" value="NADP_OxRdtase_dom"/>
</dbReference>
<accession>A0A4U1ZQ05</accession>
<keyword evidence="2" id="KW-0560">Oxidoreductase</keyword>
<evidence type="ECO:0000313" key="8">
    <source>
        <dbReference type="Proteomes" id="UP000307574"/>
    </source>
</evidence>
<feature type="site" description="Lowers pKa of active site Tyr" evidence="5">
    <location>
        <position position="72"/>
    </location>
</feature>
<evidence type="ECO:0000313" key="7">
    <source>
        <dbReference type="EMBL" id="TKF37275.1"/>
    </source>
</evidence>